<evidence type="ECO:0000256" key="3">
    <source>
        <dbReference type="ARBA" id="ARBA00023136"/>
    </source>
</evidence>
<evidence type="ECO:0000256" key="2">
    <source>
        <dbReference type="ARBA" id="ARBA00022989"/>
    </source>
</evidence>
<keyword evidence="2" id="KW-1133">Transmembrane helix</keyword>
<sequence>MGWFDETEYSSCAIGARLFADAAMSMYEDAIQVAKDAIRSIRKVASFCREEKVIKIYKEKPEAPMKTGIPQGIGSGIDFVVTFVRKSVWRHEAMTLEISA</sequence>
<evidence type="ECO:0000313" key="4">
    <source>
        <dbReference type="EMBL" id="KAF3566485.1"/>
    </source>
</evidence>
<evidence type="ECO:0000313" key="5">
    <source>
        <dbReference type="Proteomes" id="UP000266723"/>
    </source>
</evidence>
<dbReference type="Proteomes" id="UP000266723">
    <property type="component" value="Unassembled WGS sequence"/>
</dbReference>
<keyword evidence="5" id="KW-1185">Reference proteome</keyword>
<protein>
    <submittedName>
        <fullName evidence="4">Uncharacterized protein</fullName>
    </submittedName>
</protein>
<keyword evidence="1" id="KW-0812">Transmembrane</keyword>
<evidence type="ECO:0000256" key="1">
    <source>
        <dbReference type="ARBA" id="ARBA00022692"/>
    </source>
</evidence>
<keyword evidence="3" id="KW-0472">Membrane</keyword>
<name>A0ABQ7D453_BRACR</name>
<organism evidence="4 5">
    <name type="scientific">Brassica cretica</name>
    <name type="common">Mustard</name>
    <dbReference type="NCBI Taxonomy" id="69181"/>
    <lineage>
        <taxon>Eukaryota</taxon>
        <taxon>Viridiplantae</taxon>
        <taxon>Streptophyta</taxon>
        <taxon>Embryophyta</taxon>
        <taxon>Tracheophyta</taxon>
        <taxon>Spermatophyta</taxon>
        <taxon>Magnoliopsida</taxon>
        <taxon>eudicotyledons</taxon>
        <taxon>Gunneridae</taxon>
        <taxon>Pentapetalae</taxon>
        <taxon>rosids</taxon>
        <taxon>malvids</taxon>
        <taxon>Brassicales</taxon>
        <taxon>Brassicaceae</taxon>
        <taxon>Brassiceae</taxon>
        <taxon>Brassica</taxon>
    </lineage>
</organism>
<gene>
    <name evidence="4" type="ORF">DY000_02015738</name>
</gene>
<dbReference type="InterPro" id="IPR036640">
    <property type="entry name" value="ABC1_TM_sf"/>
</dbReference>
<accession>A0ABQ7D453</accession>
<dbReference type="Gene3D" id="1.20.1560.10">
    <property type="entry name" value="ABC transporter type 1, transmembrane domain"/>
    <property type="match status" value="1"/>
</dbReference>
<reference evidence="4 5" key="1">
    <citation type="journal article" date="2020" name="BMC Genomics">
        <title>Intraspecific diversification of the crop wild relative Brassica cretica Lam. using demographic model selection.</title>
        <authorList>
            <person name="Kioukis A."/>
            <person name="Michalopoulou V.A."/>
            <person name="Briers L."/>
            <person name="Pirintsos S."/>
            <person name="Studholme D.J."/>
            <person name="Pavlidis P."/>
            <person name="Sarris P.F."/>
        </authorList>
    </citation>
    <scope>NUCLEOTIDE SEQUENCE [LARGE SCALE GENOMIC DNA]</scope>
    <source>
        <strain evidence="5">cv. PFS-1207/04</strain>
    </source>
</reference>
<comment type="caution">
    <text evidence="4">The sequence shown here is derived from an EMBL/GenBank/DDBJ whole genome shotgun (WGS) entry which is preliminary data.</text>
</comment>
<dbReference type="EMBL" id="QGKV02000759">
    <property type="protein sequence ID" value="KAF3566485.1"/>
    <property type="molecule type" value="Genomic_DNA"/>
</dbReference>
<proteinExistence type="predicted"/>